<dbReference type="PANTHER" id="PTHR30193:SF37">
    <property type="entry name" value="INNER MEMBRANE ABC TRANSPORTER PERMEASE PROTEIN YCJO"/>
    <property type="match status" value="1"/>
</dbReference>
<evidence type="ECO:0000313" key="10">
    <source>
        <dbReference type="Proteomes" id="UP000095709"/>
    </source>
</evidence>
<evidence type="ECO:0000256" key="7">
    <source>
        <dbReference type="RuleBase" id="RU363032"/>
    </source>
</evidence>
<dbReference type="Pfam" id="PF00528">
    <property type="entry name" value="BPD_transp_1"/>
    <property type="match status" value="1"/>
</dbReference>
<dbReference type="PROSITE" id="PS50928">
    <property type="entry name" value="ABC_TM1"/>
    <property type="match status" value="1"/>
</dbReference>
<sequence length="282" mass="33116">MKKRNFIYMCFILPSFIGIMAFYIVPFLLSLYFAVIDNMMNKEWVGLKNFKLLFENELFLSALRNTGIFCGIAIPLGMAIALLLVLVLKKQRRGRILLILLLIPLIVPSGTVIAFWKYLFERNGFLDGFLQLFGKNMFDIENSRWAILIIILMYLWKNISFSIVLFWSGINWIPQIYHEQCQLDGATGRQEFQYITWILLKPTTLVVLLMSIVNSFKVFKEIYMLYGAYPSPYVYMLQHYMNNQFLSLNMQKLSAAAWCMFLILGIFLGIIYRVQRKNLDYL</sequence>
<evidence type="ECO:0000256" key="2">
    <source>
        <dbReference type="ARBA" id="ARBA00022448"/>
    </source>
</evidence>
<keyword evidence="5 7" id="KW-1133">Transmembrane helix</keyword>
<dbReference type="InterPro" id="IPR051393">
    <property type="entry name" value="ABC_transporter_permease"/>
</dbReference>
<dbReference type="RefSeq" id="WP_055266562.1">
    <property type="nucleotide sequence ID" value="NZ_CABJFB010000001.1"/>
</dbReference>
<evidence type="ECO:0000256" key="5">
    <source>
        <dbReference type="ARBA" id="ARBA00022989"/>
    </source>
</evidence>
<dbReference type="GO" id="GO:0055085">
    <property type="term" value="P:transmembrane transport"/>
    <property type="evidence" value="ECO:0007669"/>
    <property type="project" value="InterPro"/>
</dbReference>
<evidence type="ECO:0000313" key="9">
    <source>
        <dbReference type="EMBL" id="CUP28779.1"/>
    </source>
</evidence>
<keyword evidence="2 7" id="KW-0813">Transport</keyword>
<feature type="transmembrane region" description="Helical" evidence="7">
    <location>
        <begin position="194"/>
        <end position="216"/>
    </location>
</feature>
<gene>
    <name evidence="9" type="primary">ugpA_5</name>
    <name evidence="9" type="ORF">ERS852498_01641</name>
</gene>
<organism evidence="9 10">
    <name type="scientific">Fusicatenibacter saccharivorans</name>
    <dbReference type="NCBI Taxonomy" id="1150298"/>
    <lineage>
        <taxon>Bacteria</taxon>
        <taxon>Bacillati</taxon>
        <taxon>Bacillota</taxon>
        <taxon>Clostridia</taxon>
        <taxon>Lachnospirales</taxon>
        <taxon>Lachnospiraceae</taxon>
        <taxon>Fusicatenibacter</taxon>
    </lineage>
</organism>
<dbReference type="SUPFAM" id="SSF161098">
    <property type="entry name" value="MetI-like"/>
    <property type="match status" value="1"/>
</dbReference>
<keyword evidence="3" id="KW-1003">Cell membrane</keyword>
<keyword evidence="6 7" id="KW-0472">Membrane</keyword>
<feature type="transmembrane region" description="Helical" evidence="7">
    <location>
        <begin position="255"/>
        <end position="274"/>
    </location>
</feature>
<evidence type="ECO:0000259" key="8">
    <source>
        <dbReference type="PROSITE" id="PS50928"/>
    </source>
</evidence>
<dbReference type="CDD" id="cd06261">
    <property type="entry name" value="TM_PBP2"/>
    <property type="match status" value="1"/>
</dbReference>
<feature type="domain" description="ABC transmembrane type-1" evidence="8">
    <location>
        <begin position="63"/>
        <end position="272"/>
    </location>
</feature>
<feature type="transmembrane region" description="Helical" evidence="7">
    <location>
        <begin position="7"/>
        <end position="35"/>
    </location>
</feature>
<evidence type="ECO:0000256" key="6">
    <source>
        <dbReference type="ARBA" id="ARBA00023136"/>
    </source>
</evidence>
<evidence type="ECO:0000256" key="4">
    <source>
        <dbReference type="ARBA" id="ARBA00022692"/>
    </source>
</evidence>
<dbReference type="InterPro" id="IPR000515">
    <property type="entry name" value="MetI-like"/>
</dbReference>
<dbReference type="Proteomes" id="UP000095709">
    <property type="component" value="Unassembled WGS sequence"/>
</dbReference>
<proteinExistence type="inferred from homology"/>
<evidence type="ECO:0000256" key="1">
    <source>
        <dbReference type="ARBA" id="ARBA00004651"/>
    </source>
</evidence>
<comment type="similarity">
    <text evidence="7">Belongs to the binding-protein-dependent transport system permease family.</text>
</comment>
<dbReference type="Gene3D" id="1.10.3720.10">
    <property type="entry name" value="MetI-like"/>
    <property type="match status" value="1"/>
</dbReference>
<feature type="transmembrane region" description="Helical" evidence="7">
    <location>
        <begin position="145"/>
        <end position="173"/>
    </location>
</feature>
<evidence type="ECO:0000256" key="3">
    <source>
        <dbReference type="ARBA" id="ARBA00022475"/>
    </source>
</evidence>
<dbReference type="GO" id="GO:0005886">
    <property type="term" value="C:plasma membrane"/>
    <property type="evidence" value="ECO:0007669"/>
    <property type="project" value="UniProtKB-SubCell"/>
</dbReference>
<accession>A0A174M4S8</accession>
<keyword evidence="4 7" id="KW-0812">Transmembrane</keyword>
<protein>
    <submittedName>
        <fullName evidence="9">sn-glycerol-3-phosphate transport system permease protein ugpA</fullName>
    </submittedName>
</protein>
<feature type="transmembrane region" description="Helical" evidence="7">
    <location>
        <begin position="95"/>
        <end position="116"/>
    </location>
</feature>
<dbReference type="InterPro" id="IPR035906">
    <property type="entry name" value="MetI-like_sf"/>
</dbReference>
<dbReference type="EMBL" id="CZAL01000008">
    <property type="protein sequence ID" value="CUP28779.1"/>
    <property type="molecule type" value="Genomic_DNA"/>
</dbReference>
<feature type="transmembrane region" description="Helical" evidence="7">
    <location>
        <begin position="66"/>
        <end position="88"/>
    </location>
</feature>
<dbReference type="PANTHER" id="PTHR30193">
    <property type="entry name" value="ABC TRANSPORTER PERMEASE PROTEIN"/>
    <property type="match status" value="1"/>
</dbReference>
<name>A0A174M4S8_9FIRM</name>
<comment type="subcellular location">
    <subcellularLocation>
        <location evidence="1 7">Cell membrane</location>
        <topology evidence="1 7">Multi-pass membrane protein</topology>
    </subcellularLocation>
</comment>
<reference evidence="9 10" key="1">
    <citation type="submission" date="2015-09" db="EMBL/GenBank/DDBJ databases">
        <authorList>
            <consortium name="Pathogen Informatics"/>
        </authorList>
    </citation>
    <scope>NUCLEOTIDE SEQUENCE [LARGE SCALE GENOMIC DNA]</scope>
    <source>
        <strain evidence="9 10">2789STDY5834885</strain>
    </source>
</reference>
<dbReference type="AlphaFoldDB" id="A0A174M4S8"/>